<keyword evidence="1" id="KW-0732">Signal</keyword>
<organism evidence="3 4">
    <name type="scientific">Ascobolus immersus RN42</name>
    <dbReference type="NCBI Taxonomy" id="1160509"/>
    <lineage>
        <taxon>Eukaryota</taxon>
        <taxon>Fungi</taxon>
        <taxon>Dikarya</taxon>
        <taxon>Ascomycota</taxon>
        <taxon>Pezizomycotina</taxon>
        <taxon>Pezizomycetes</taxon>
        <taxon>Pezizales</taxon>
        <taxon>Ascobolaceae</taxon>
        <taxon>Ascobolus</taxon>
    </lineage>
</organism>
<evidence type="ECO:0000313" key="3">
    <source>
        <dbReference type="EMBL" id="RPA71296.1"/>
    </source>
</evidence>
<evidence type="ECO:0000259" key="2">
    <source>
        <dbReference type="Pfam" id="PF22974"/>
    </source>
</evidence>
<evidence type="ECO:0000313" key="4">
    <source>
        <dbReference type="Proteomes" id="UP000275078"/>
    </source>
</evidence>
<keyword evidence="4" id="KW-1185">Reference proteome</keyword>
<name>A0A3N4HDH4_ASCIM</name>
<protein>
    <recommendedName>
        <fullName evidence="2">DUF7029 domain-containing protein</fullName>
    </recommendedName>
</protein>
<dbReference type="EMBL" id="ML119948">
    <property type="protein sequence ID" value="RPA71296.1"/>
    <property type="molecule type" value="Genomic_DNA"/>
</dbReference>
<accession>A0A3N4HDH4</accession>
<proteinExistence type="predicted"/>
<dbReference type="AlphaFoldDB" id="A0A3N4HDH4"/>
<dbReference type="Proteomes" id="UP000275078">
    <property type="component" value="Unassembled WGS sequence"/>
</dbReference>
<evidence type="ECO:0000256" key="1">
    <source>
        <dbReference type="SAM" id="SignalP"/>
    </source>
</evidence>
<dbReference type="Pfam" id="PF22974">
    <property type="entry name" value="DUF7029"/>
    <property type="match status" value="1"/>
</dbReference>
<dbReference type="InterPro" id="IPR054293">
    <property type="entry name" value="DUF7029"/>
</dbReference>
<dbReference type="OrthoDB" id="160645at2759"/>
<gene>
    <name evidence="3" type="ORF">BJ508DRAFT_367810</name>
</gene>
<reference evidence="3 4" key="1">
    <citation type="journal article" date="2018" name="Nat. Ecol. Evol.">
        <title>Pezizomycetes genomes reveal the molecular basis of ectomycorrhizal truffle lifestyle.</title>
        <authorList>
            <person name="Murat C."/>
            <person name="Payen T."/>
            <person name="Noel B."/>
            <person name="Kuo A."/>
            <person name="Morin E."/>
            <person name="Chen J."/>
            <person name="Kohler A."/>
            <person name="Krizsan K."/>
            <person name="Balestrini R."/>
            <person name="Da Silva C."/>
            <person name="Montanini B."/>
            <person name="Hainaut M."/>
            <person name="Levati E."/>
            <person name="Barry K.W."/>
            <person name="Belfiori B."/>
            <person name="Cichocki N."/>
            <person name="Clum A."/>
            <person name="Dockter R.B."/>
            <person name="Fauchery L."/>
            <person name="Guy J."/>
            <person name="Iotti M."/>
            <person name="Le Tacon F."/>
            <person name="Lindquist E.A."/>
            <person name="Lipzen A."/>
            <person name="Malagnac F."/>
            <person name="Mello A."/>
            <person name="Molinier V."/>
            <person name="Miyauchi S."/>
            <person name="Poulain J."/>
            <person name="Riccioni C."/>
            <person name="Rubini A."/>
            <person name="Sitrit Y."/>
            <person name="Splivallo R."/>
            <person name="Traeger S."/>
            <person name="Wang M."/>
            <person name="Zifcakova L."/>
            <person name="Wipf D."/>
            <person name="Zambonelli A."/>
            <person name="Paolocci F."/>
            <person name="Nowrousian M."/>
            <person name="Ottonello S."/>
            <person name="Baldrian P."/>
            <person name="Spatafora J.W."/>
            <person name="Henrissat B."/>
            <person name="Nagy L.G."/>
            <person name="Aury J.M."/>
            <person name="Wincker P."/>
            <person name="Grigoriev I.V."/>
            <person name="Bonfante P."/>
            <person name="Martin F.M."/>
        </authorList>
    </citation>
    <scope>NUCLEOTIDE SEQUENCE [LARGE SCALE GENOMIC DNA]</scope>
    <source>
        <strain evidence="3 4">RN42</strain>
    </source>
</reference>
<feature type="domain" description="DUF7029" evidence="2">
    <location>
        <begin position="162"/>
        <end position="259"/>
    </location>
</feature>
<feature type="chain" id="PRO_5018087920" description="DUF7029 domain-containing protein" evidence="1">
    <location>
        <begin position="20"/>
        <end position="681"/>
    </location>
</feature>
<sequence length="681" mass="73878">MPSVWLKFSLLLLTSLAAALPQSDISSGTTVEYNEPSVHVDGLFTTKVFTPKDTTGTSTLEVYRSSATNSPNAHLSGKIEPVEGDPFGFHEPKEHKKGSKWKPKHKFEDFIDKKKARLKPIVDVRYNPRDKGNLKPGKNLHFPYVSEETDDDTIVAADLAFNFNEDTVVLERFFELVDDLTCNAASGVMKMTFVDTDALNTAVAEWPVEDGFNIVAPLTGANCDDGSQRGVYRAWISSSKAKTLTLKYEMKTWKDVSAGMTMDFGQLRYEKGETVLETRDLFNRSIQKRGLFSKIKAALKKVVDAVTGTVDKIIDKLSNINWDPSVSFGVSLGPFGSDSSPFGTALRLYDSSNGGWPKGFTWQQLNAMIETSYNLKKRDMMELSTEERLKLAANTELSRRGLSRVEKRALPSWVRAGAWCVDCFARANLMLSGHVTYNAINFELEEFTVTFSGNMEANVALGFMLSASGGASHSKEVIRAAVGPGIVIPEILSLGVTLPVTVALEANADLSFLTLVGANFAWPKMGVTIDIKDGGSTSYGWSPIITYTTPDITDLEVSAILEVSATVALEAGIKVFGDVVNEQAGVSATVSVGERITFNKPAESTCTGLGLVTYIGVSVSAYVSSLRTWSLWNKVWNIVDVCLFPGATGSNAMLSMKCVGELASGATKTYSHTATPASIGG</sequence>
<dbReference type="STRING" id="1160509.A0A3N4HDH4"/>
<feature type="signal peptide" evidence="1">
    <location>
        <begin position="1"/>
        <end position="19"/>
    </location>
</feature>